<dbReference type="RefSeq" id="WP_044199956.1">
    <property type="nucleotide sequence ID" value="NZ_JMCB01000035.1"/>
</dbReference>
<dbReference type="OrthoDB" id="5496460at2"/>
<sequence>MGTTFVNHHIYQEGDAYGLVYALLLSRAKLGDPMRGLLWVDEGLYDDGIDPLLKKAVDYKRKVDGRLGYFSSFGLLDSELCIVRCRFEKDVDLVEFHEEPGSLLVIADKDFFNSNPRLLSRFLTTKENPIGGWLEEKEAALALKVDERSLEHAAAVLGISLSGRVSWSNAERLRGFLRVHSFYKEAALDVMEVGLVARRRQEFSDAVMKAFHGGKGQIAFAYIDASTNYVLSCVDKKGFAPVVSALRLEILNATSKFSQANEKFISTFVEDLELRKGGVREATPVLVLFWIRGAKPDEERAILADFGLGQERTSPGKPQHHTNFTLYKQVRQIVSDMAAELNAPIRFIPIGDELKEELGKLSAPISSRAMARGEDLSMGQNALEHTAMVLGISLYENLSSEDRTRIQSYLLHHYGISEKKSDEMLTLSYRKSPSSHNLIRFWEREPFKGQPMGAQINFLLNLSLRYPVIQIGMRSGSMERLMYLGVPTIYFDRTQSEDDLQNPVGATRIKQLCGFQGRSLQELMAYLIRLNASLDGGGRGTTKGFPLFFQIENRDTGFLRYSALQNTTVSRTIERIAGSETLSEYNSFKQALLQKKYLTSKLSELARSLLHLGGLVDEEEQKMRALVWFIVFAYPRYASRFPNTGITAKLKLFGKIGDTQKFFQQSSHKEKSLEQLKQAFRADKKVSKTAPESKVGDTIRVSDPSTYQGFEIVGEVTELTETHIKLKAKACYQTGTMILETTTQTKKLVGTTIDWPRAVQFKKGDRIRMANALFHPGVDVVGEVIDVDTSFVTLSIDKCYKASTTTNDVTGAKLIGKKVKWRRDRVVRKEG</sequence>
<gene>
    <name evidence="2" type="ORF">DB31_6241</name>
    <name evidence="1" type="ORF">DB31_6267</name>
</gene>
<evidence type="ECO:0000313" key="2">
    <source>
        <dbReference type="EMBL" id="KFE58520.1"/>
    </source>
</evidence>
<name>A0A085VSU1_9BACT</name>
<dbReference type="EMBL" id="JMCB01000037">
    <property type="protein sequence ID" value="KFE58504.1"/>
    <property type="molecule type" value="Genomic_DNA"/>
</dbReference>
<comment type="caution">
    <text evidence="1">The sequence shown here is derived from an EMBL/GenBank/DDBJ whole genome shotgun (WGS) entry which is preliminary data.</text>
</comment>
<evidence type="ECO:0000313" key="3">
    <source>
        <dbReference type="Proteomes" id="UP000028725"/>
    </source>
</evidence>
<dbReference type="EMBL" id="JMCB01000035">
    <property type="protein sequence ID" value="KFE58520.1"/>
    <property type="molecule type" value="Genomic_DNA"/>
</dbReference>
<proteinExistence type="predicted"/>
<evidence type="ECO:0000313" key="1">
    <source>
        <dbReference type="EMBL" id="KFE58504.1"/>
    </source>
</evidence>
<reference evidence="1 3" key="1">
    <citation type="submission" date="2014-04" db="EMBL/GenBank/DDBJ databases">
        <title>Genome assembly of Hyalangium minutum DSM 14724.</title>
        <authorList>
            <person name="Sharma G."/>
            <person name="Subramanian S."/>
        </authorList>
    </citation>
    <scope>NUCLEOTIDE SEQUENCE [LARGE SCALE GENOMIC DNA]</scope>
    <source>
        <strain evidence="1 3">DSM 14724</strain>
    </source>
</reference>
<organism evidence="1 3">
    <name type="scientific">Hyalangium minutum</name>
    <dbReference type="NCBI Taxonomy" id="394096"/>
    <lineage>
        <taxon>Bacteria</taxon>
        <taxon>Pseudomonadati</taxon>
        <taxon>Myxococcota</taxon>
        <taxon>Myxococcia</taxon>
        <taxon>Myxococcales</taxon>
        <taxon>Cystobacterineae</taxon>
        <taxon>Archangiaceae</taxon>
        <taxon>Hyalangium</taxon>
    </lineage>
</organism>
<keyword evidence="3" id="KW-1185">Reference proteome</keyword>
<dbReference type="AlphaFoldDB" id="A0A085VSU1"/>
<accession>A0A085VSU1</accession>
<dbReference type="Proteomes" id="UP000028725">
    <property type="component" value="Unassembled WGS sequence"/>
</dbReference>
<protein>
    <submittedName>
        <fullName evidence="1">Uncharacterized protein</fullName>
    </submittedName>
</protein>